<dbReference type="Proteomes" id="UP001164693">
    <property type="component" value="Chromosome"/>
</dbReference>
<evidence type="ECO:0000259" key="1">
    <source>
        <dbReference type="Pfam" id="PF00158"/>
    </source>
</evidence>
<evidence type="ECO:0000313" key="2">
    <source>
        <dbReference type="EMBL" id="WAX55959.1"/>
    </source>
</evidence>
<dbReference type="Pfam" id="PF00158">
    <property type="entry name" value="Sigma54_activat"/>
    <property type="match status" value="1"/>
</dbReference>
<sequence>MSAPTTAPSISTLGELRASGHVHRSVKTEIRENLIGRLAAGEPTLPGIVGFEDTVVPEVERALLAGHDLVLLGERGQGKTRLIRTITGLLDEWTPVIAGCEINDHPYAPVCGRCVAIVATDGDLTPVAWKHRSERYGEKLATPDTSVGDLIGDVDPIKVAAGRTLGDPETIHYGLVPRTNRGIIAVNELPDLAERIQVALLNVLEERDIQVRGYQLRMPLDLLLVASANPEDYTNRGRIITPLKDRFGAEVRTHYPLELIDELTLVAQEAAVLWTDASHAAPVVPAHLLEVIARFARGVRDAPQVDQRSGVSARFAIAAVETVAASAVRRAAIAGEPLAVARVADLPCVIPASRGKVEFDDADEGREFEVLEHLLRRAVAETFRARLAGLDLRPLQQKFDDGLTVSSGDAVGADALLAQLGPVPVLSALLERLEPDGIGEGPAAVGIAAAALEFALEGLHLNKRLAKDSDGVRTIYGH</sequence>
<dbReference type="EMBL" id="CP097463">
    <property type="protein sequence ID" value="WAX55959.1"/>
    <property type="molecule type" value="Genomic_DNA"/>
</dbReference>
<proteinExistence type="predicted"/>
<dbReference type="RefSeq" id="WP_269442484.1">
    <property type="nucleotide sequence ID" value="NZ_CP097463.1"/>
</dbReference>
<reference evidence="2" key="1">
    <citation type="submission" date="2022-05" db="EMBL/GenBank/DDBJ databases">
        <title>Jatrophihabitans sp. SB3-54 whole genome sequence.</title>
        <authorList>
            <person name="Suh M.K."/>
            <person name="Eom M.K."/>
            <person name="Kim J.S."/>
            <person name="Kim H.S."/>
            <person name="Do H.E."/>
            <person name="Shin Y.K."/>
            <person name="Lee J.-S."/>
        </authorList>
    </citation>
    <scope>NUCLEOTIDE SEQUENCE</scope>
    <source>
        <strain evidence="2">SB3-54</strain>
    </source>
</reference>
<dbReference type="InterPro" id="IPR027417">
    <property type="entry name" value="P-loop_NTPase"/>
</dbReference>
<dbReference type="SUPFAM" id="SSF52540">
    <property type="entry name" value="P-loop containing nucleoside triphosphate hydrolases"/>
    <property type="match status" value="1"/>
</dbReference>
<dbReference type="PANTHER" id="PTHR30267">
    <property type="entry name" value="PROTEIN KINASE PRKA"/>
    <property type="match status" value="1"/>
</dbReference>
<evidence type="ECO:0000313" key="3">
    <source>
        <dbReference type="Proteomes" id="UP001164693"/>
    </source>
</evidence>
<feature type="domain" description="Sigma-54 factor interaction" evidence="1">
    <location>
        <begin position="172"/>
        <end position="230"/>
    </location>
</feature>
<dbReference type="PANTHER" id="PTHR30267:SF2">
    <property type="entry name" value="PROTEIN PRKA"/>
    <property type="match status" value="1"/>
</dbReference>
<dbReference type="Gene3D" id="3.40.50.300">
    <property type="entry name" value="P-loop containing nucleotide triphosphate hydrolases"/>
    <property type="match status" value="1"/>
</dbReference>
<gene>
    <name evidence="2" type="ORF">M6B22_15640</name>
</gene>
<keyword evidence="3" id="KW-1185">Reference proteome</keyword>
<dbReference type="InterPro" id="IPR002078">
    <property type="entry name" value="Sigma_54_int"/>
</dbReference>
<name>A0ABY7JTS7_9ACTN</name>
<protein>
    <submittedName>
        <fullName evidence="2">Sigma 54-interacting transcriptional regulator</fullName>
    </submittedName>
</protein>
<accession>A0ABY7JTS7</accession>
<organism evidence="2 3">
    <name type="scientific">Jatrophihabitans cynanchi</name>
    <dbReference type="NCBI Taxonomy" id="2944128"/>
    <lineage>
        <taxon>Bacteria</taxon>
        <taxon>Bacillati</taxon>
        <taxon>Actinomycetota</taxon>
        <taxon>Actinomycetes</taxon>
        <taxon>Jatrophihabitantales</taxon>
        <taxon>Jatrophihabitantaceae</taxon>
        <taxon>Jatrophihabitans</taxon>
    </lineage>
</organism>